<evidence type="ECO:0000313" key="7">
    <source>
        <dbReference type="EMBL" id="KAK1390845.1"/>
    </source>
</evidence>
<dbReference type="GO" id="GO:0003677">
    <property type="term" value="F:DNA binding"/>
    <property type="evidence" value="ECO:0007669"/>
    <property type="project" value="UniProtKB-KW"/>
</dbReference>
<dbReference type="PANTHER" id="PTHR24009">
    <property type="entry name" value="RNA-BINDING (RRM/RBD/RNP MOTIFS)"/>
    <property type="match status" value="1"/>
</dbReference>
<keyword evidence="3" id="KW-0862">Zinc</keyword>
<evidence type="ECO:0000256" key="6">
    <source>
        <dbReference type="SAM" id="MobiDB-lite"/>
    </source>
</evidence>
<dbReference type="EMBL" id="JAUIZM010000004">
    <property type="protein sequence ID" value="KAK1390845.1"/>
    <property type="molecule type" value="Genomic_DNA"/>
</dbReference>
<evidence type="ECO:0000256" key="4">
    <source>
        <dbReference type="ARBA" id="ARBA00022884"/>
    </source>
</evidence>
<dbReference type="Proteomes" id="UP001237642">
    <property type="component" value="Unassembled WGS sequence"/>
</dbReference>
<dbReference type="PANTHER" id="PTHR24009:SF11">
    <property type="entry name" value="ZINC FINGER CCCH DOMAIN-CONTAINING PROTEIN 53-LIKE"/>
    <property type="match status" value="1"/>
</dbReference>
<name>A0AAD8IS50_9APIA</name>
<reference evidence="7" key="2">
    <citation type="submission" date="2023-05" db="EMBL/GenBank/DDBJ databases">
        <authorList>
            <person name="Schelkunov M.I."/>
        </authorList>
    </citation>
    <scope>NUCLEOTIDE SEQUENCE</scope>
    <source>
        <strain evidence="7">Hsosn_3</strain>
        <tissue evidence="7">Leaf</tissue>
    </source>
</reference>
<feature type="region of interest" description="Disordered" evidence="6">
    <location>
        <begin position="77"/>
        <end position="105"/>
    </location>
</feature>
<dbReference type="GO" id="GO:0003723">
    <property type="term" value="F:RNA binding"/>
    <property type="evidence" value="ECO:0007669"/>
    <property type="project" value="UniProtKB-KW"/>
</dbReference>
<protein>
    <submittedName>
        <fullName evidence="7">Uncharacterized protein</fullName>
    </submittedName>
</protein>
<evidence type="ECO:0000256" key="2">
    <source>
        <dbReference type="ARBA" id="ARBA00022771"/>
    </source>
</evidence>
<sequence length="118" mass="13512">MEMREFPACFSSSGPDSMDPFDLPFGRRMVYNSQELMFRRKLEQEAELQQAIEYQGRRLMNLQLPDISLEHNLPDSLFASPKKSEQSVCSASAEMDDGKNLDNNEATSTVLSRIQKFL</sequence>
<evidence type="ECO:0000256" key="5">
    <source>
        <dbReference type="ARBA" id="ARBA00023125"/>
    </source>
</evidence>
<proteinExistence type="predicted"/>
<reference evidence="7" key="1">
    <citation type="submission" date="2023-02" db="EMBL/GenBank/DDBJ databases">
        <title>Genome of toxic invasive species Heracleum sosnowskyi carries increased number of genes despite the absence of recent whole-genome duplications.</title>
        <authorList>
            <person name="Schelkunov M."/>
            <person name="Shtratnikova V."/>
            <person name="Makarenko M."/>
            <person name="Klepikova A."/>
            <person name="Omelchenko D."/>
            <person name="Novikova G."/>
            <person name="Obukhova E."/>
            <person name="Bogdanov V."/>
            <person name="Penin A."/>
            <person name="Logacheva M."/>
        </authorList>
    </citation>
    <scope>NUCLEOTIDE SEQUENCE</scope>
    <source>
        <strain evidence="7">Hsosn_3</strain>
        <tissue evidence="7">Leaf</tissue>
    </source>
</reference>
<dbReference type="AlphaFoldDB" id="A0AAD8IS50"/>
<keyword evidence="2" id="KW-0863">Zinc-finger</keyword>
<gene>
    <name evidence="7" type="ORF">POM88_019023</name>
</gene>
<evidence type="ECO:0000256" key="3">
    <source>
        <dbReference type="ARBA" id="ARBA00022833"/>
    </source>
</evidence>
<evidence type="ECO:0000313" key="8">
    <source>
        <dbReference type="Proteomes" id="UP001237642"/>
    </source>
</evidence>
<keyword evidence="1" id="KW-0479">Metal-binding</keyword>
<dbReference type="GO" id="GO:0008270">
    <property type="term" value="F:zinc ion binding"/>
    <property type="evidence" value="ECO:0007669"/>
    <property type="project" value="UniProtKB-KW"/>
</dbReference>
<keyword evidence="4" id="KW-0694">RNA-binding</keyword>
<accession>A0AAD8IS50</accession>
<keyword evidence="5" id="KW-0238">DNA-binding</keyword>
<keyword evidence="8" id="KW-1185">Reference proteome</keyword>
<comment type="caution">
    <text evidence="7">The sequence shown here is derived from an EMBL/GenBank/DDBJ whole genome shotgun (WGS) entry which is preliminary data.</text>
</comment>
<organism evidence="7 8">
    <name type="scientific">Heracleum sosnowskyi</name>
    <dbReference type="NCBI Taxonomy" id="360622"/>
    <lineage>
        <taxon>Eukaryota</taxon>
        <taxon>Viridiplantae</taxon>
        <taxon>Streptophyta</taxon>
        <taxon>Embryophyta</taxon>
        <taxon>Tracheophyta</taxon>
        <taxon>Spermatophyta</taxon>
        <taxon>Magnoliopsida</taxon>
        <taxon>eudicotyledons</taxon>
        <taxon>Gunneridae</taxon>
        <taxon>Pentapetalae</taxon>
        <taxon>asterids</taxon>
        <taxon>campanulids</taxon>
        <taxon>Apiales</taxon>
        <taxon>Apiaceae</taxon>
        <taxon>Apioideae</taxon>
        <taxon>apioid superclade</taxon>
        <taxon>Tordylieae</taxon>
        <taxon>Tordyliinae</taxon>
        <taxon>Heracleum</taxon>
    </lineage>
</organism>
<evidence type="ECO:0000256" key="1">
    <source>
        <dbReference type="ARBA" id="ARBA00022723"/>
    </source>
</evidence>